<name>A0A392VL10_9FABA</name>
<accession>A0A392VL10</accession>
<feature type="non-terminal residue" evidence="2">
    <location>
        <position position="49"/>
    </location>
</feature>
<organism evidence="2 3">
    <name type="scientific">Trifolium medium</name>
    <dbReference type="NCBI Taxonomy" id="97028"/>
    <lineage>
        <taxon>Eukaryota</taxon>
        <taxon>Viridiplantae</taxon>
        <taxon>Streptophyta</taxon>
        <taxon>Embryophyta</taxon>
        <taxon>Tracheophyta</taxon>
        <taxon>Spermatophyta</taxon>
        <taxon>Magnoliopsida</taxon>
        <taxon>eudicotyledons</taxon>
        <taxon>Gunneridae</taxon>
        <taxon>Pentapetalae</taxon>
        <taxon>rosids</taxon>
        <taxon>fabids</taxon>
        <taxon>Fabales</taxon>
        <taxon>Fabaceae</taxon>
        <taxon>Papilionoideae</taxon>
        <taxon>50 kb inversion clade</taxon>
        <taxon>NPAAA clade</taxon>
        <taxon>Hologalegina</taxon>
        <taxon>IRL clade</taxon>
        <taxon>Trifolieae</taxon>
        <taxon>Trifolium</taxon>
    </lineage>
</organism>
<evidence type="ECO:0000256" key="1">
    <source>
        <dbReference type="SAM" id="MobiDB-lite"/>
    </source>
</evidence>
<dbReference type="AlphaFoldDB" id="A0A392VL10"/>
<sequence length="49" mass="5426">YKMVNDKKSKGQDRGKPYAGNGKKRDVGGSSRKNVKCFRCGAMGHHVDE</sequence>
<protein>
    <recommendedName>
        <fullName evidence="4">CCHC-type domain-containing protein</fullName>
    </recommendedName>
</protein>
<dbReference type="Proteomes" id="UP000265520">
    <property type="component" value="Unassembled WGS sequence"/>
</dbReference>
<proteinExistence type="predicted"/>
<dbReference type="EMBL" id="LXQA011172311">
    <property type="protein sequence ID" value="MCI87671.1"/>
    <property type="molecule type" value="Genomic_DNA"/>
</dbReference>
<keyword evidence="3" id="KW-1185">Reference proteome</keyword>
<evidence type="ECO:0000313" key="3">
    <source>
        <dbReference type="Proteomes" id="UP000265520"/>
    </source>
</evidence>
<reference evidence="2 3" key="1">
    <citation type="journal article" date="2018" name="Front. Plant Sci.">
        <title>Red Clover (Trifolium pratense) and Zigzag Clover (T. medium) - A Picture of Genomic Similarities and Differences.</title>
        <authorList>
            <person name="Dluhosova J."/>
            <person name="Istvanek J."/>
            <person name="Nedelnik J."/>
            <person name="Repkova J."/>
        </authorList>
    </citation>
    <scope>NUCLEOTIDE SEQUENCE [LARGE SCALE GENOMIC DNA]</scope>
    <source>
        <strain evidence="3">cv. 10/8</strain>
        <tissue evidence="2">Leaf</tissue>
    </source>
</reference>
<feature type="non-terminal residue" evidence="2">
    <location>
        <position position="1"/>
    </location>
</feature>
<evidence type="ECO:0008006" key="4">
    <source>
        <dbReference type="Google" id="ProtNLM"/>
    </source>
</evidence>
<comment type="caution">
    <text evidence="2">The sequence shown here is derived from an EMBL/GenBank/DDBJ whole genome shotgun (WGS) entry which is preliminary data.</text>
</comment>
<feature type="compositionally biased region" description="Basic and acidic residues" evidence="1">
    <location>
        <begin position="1"/>
        <end position="16"/>
    </location>
</feature>
<evidence type="ECO:0000313" key="2">
    <source>
        <dbReference type="EMBL" id="MCI87671.1"/>
    </source>
</evidence>
<feature type="region of interest" description="Disordered" evidence="1">
    <location>
        <begin position="1"/>
        <end position="32"/>
    </location>
</feature>